<feature type="transmembrane region" description="Helical" evidence="1">
    <location>
        <begin position="107"/>
        <end position="125"/>
    </location>
</feature>
<keyword evidence="1" id="KW-0812">Transmembrane</keyword>
<accession>A0A7X4H1K6</accession>
<evidence type="ECO:0000313" key="5">
    <source>
        <dbReference type="Proteomes" id="UP000469734"/>
    </source>
</evidence>
<evidence type="ECO:0000313" key="2">
    <source>
        <dbReference type="EMBL" id="MYM73638.1"/>
    </source>
</evidence>
<dbReference type="SUPFAM" id="SSF47162">
    <property type="entry name" value="Apolipoprotein"/>
    <property type="match status" value="1"/>
</dbReference>
<dbReference type="EMBL" id="WWCR01000015">
    <property type="protein sequence ID" value="MYM73638.1"/>
    <property type="molecule type" value="Genomic_DNA"/>
</dbReference>
<keyword evidence="4" id="KW-1185">Reference proteome</keyword>
<comment type="caution">
    <text evidence="2">The sequence shown here is derived from an EMBL/GenBank/DDBJ whole genome shotgun (WGS) entry which is preliminary data.</text>
</comment>
<proteinExistence type="predicted"/>
<evidence type="ECO:0000256" key="1">
    <source>
        <dbReference type="SAM" id="Phobius"/>
    </source>
</evidence>
<evidence type="ECO:0008006" key="6">
    <source>
        <dbReference type="Google" id="ProtNLM"/>
    </source>
</evidence>
<keyword evidence="1" id="KW-1133">Transmembrane helix</keyword>
<dbReference type="Proteomes" id="UP000466332">
    <property type="component" value="Unassembled WGS sequence"/>
</dbReference>
<protein>
    <recommendedName>
        <fullName evidence="6">DUF1640 domain-containing protein</fullName>
    </recommendedName>
</protein>
<dbReference type="EMBL" id="WWCS01000007">
    <property type="protein sequence ID" value="MYN40228.1"/>
    <property type="molecule type" value="Genomic_DNA"/>
</dbReference>
<name>A0A7X4H1K6_9BURK</name>
<keyword evidence="1" id="KW-0472">Membrane</keyword>
<dbReference type="RefSeq" id="WP_161045298.1">
    <property type="nucleotide sequence ID" value="NZ_WWCR01000015.1"/>
</dbReference>
<evidence type="ECO:0000313" key="4">
    <source>
        <dbReference type="Proteomes" id="UP000466332"/>
    </source>
</evidence>
<gene>
    <name evidence="3" type="ORF">GTP55_12665</name>
    <name evidence="2" type="ORF">GTP56_15710</name>
</gene>
<evidence type="ECO:0000313" key="3">
    <source>
        <dbReference type="EMBL" id="MYN40228.1"/>
    </source>
</evidence>
<dbReference type="AlphaFoldDB" id="A0A7X4H1K6"/>
<organism evidence="2 5">
    <name type="scientific">Duganella margarita</name>
    <dbReference type="NCBI Taxonomy" id="2692170"/>
    <lineage>
        <taxon>Bacteria</taxon>
        <taxon>Pseudomonadati</taxon>
        <taxon>Pseudomonadota</taxon>
        <taxon>Betaproteobacteria</taxon>
        <taxon>Burkholderiales</taxon>
        <taxon>Oxalobacteraceae</taxon>
        <taxon>Telluria group</taxon>
        <taxon>Duganella</taxon>
    </lineage>
</organism>
<sequence length="126" mass="14399">MPAIDSPPHAENGERPPTEVRLMALEARLTALQVDLAVIRVSFAIKDDIQRLLTLLHEHKLEFHAALAKQREDFHAALAKQREDFNAALAQQREDLHKSLMSHMWKLYGFASLMLGGVYFIARYVH</sequence>
<reference evidence="4 5" key="1">
    <citation type="submission" date="2019-12" db="EMBL/GenBank/DDBJ databases">
        <title>Novel species isolated from a subtropical stream in China.</title>
        <authorList>
            <person name="Lu H."/>
        </authorList>
    </citation>
    <scope>NUCLEOTIDE SEQUENCE [LARGE SCALE GENOMIC DNA]</scope>
    <source>
        <strain evidence="3 4">FT109W</strain>
        <strain evidence="2 5">FT134W</strain>
    </source>
</reference>
<dbReference type="Proteomes" id="UP000469734">
    <property type="component" value="Unassembled WGS sequence"/>
</dbReference>